<reference evidence="13" key="1">
    <citation type="submission" date="2023-02" db="EMBL/GenBank/DDBJ databases">
        <title>Genome sequence of Hyphococcus flavus.</title>
        <authorList>
            <person name="Rong J.-C."/>
            <person name="Zhao Q."/>
            <person name="Yi M."/>
            <person name="Wu J.-Y."/>
        </authorList>
    </citation>
    <scope>NUCLEOTIDE SEQUENCE</scope>
    <source>
        <strain evidence="13">MCCC 1K03223</strain>
    </source>
</reference>
<keyword evidence="7 10" id="KW-1133">Transmembrane helix</keyword>
<dbReference type="Pfam" id="PF01578">
    <property type="entry name" value="Cytochrom_C_asm"/>
    <property type="match status" value="1"/>
</dbReference>
<dbReference type="GO" id="GO:0015232">
    <property type="term" value="F:heme transmembrane transporter activity"/>
    <property type="evidence" value="ECO:0007669"/>
    <property type="project" value="InterPro"/>
</dbReference>
<dbReference type="InterPro" id="IPR002541">
    <property type="entry name" value="Cyt_c_assembly"/>
</dbReference>
<evidence type="ECO:0000256" key="3">
    <source>
        <dbReference type="ARBA" id="ARBA00022475"/>
    </source>
</evidence>
<keyword evidence="14" id="KW-1185">Reference proteome</keyword>
<feature type="transmembrane region" description="Helical" evidence="10">
    <location>
        <begin position="425"/>
        <end position="443"/>
    </location>
</feature>
<evidence type="ECO:0000256" key="6">
    <source>
        <dbReference type="ARBA" id="ARBA00022748"/>
    </source>
</evidence>
<comment type="similarity">
    <text evidence="2">Belongs to the CcmF/CycK/Ccl1/NrfE/CcsA family.</text>
</comment>
<evidence type="ECO:0000313" key="13">
    <source>
        <dbReference type="EMBL" id="WDI31312.1"/>
    </source>
</evidence>
<accession>A0AAE9ZE32</accession>
<evidence type="ECO:0000256" key="5">
    <source>
        <dbReference type="ARBA" id="ARBA00022692"/>
    </source>
</evidence>
<name>A0AAE9ZE32_9PROT</name>
<feature type="transmembrane region" description="Helical" evidence="10">
    <location>
        <begin position="124"/>
        <end position="142"/>
    </location>
</feature>
<sequence>MTPEIGHFVLILAFMTAIAQSAALFIGVNTGDGRFSVFGQRASIVIFALTALSFGCLMHAYAISDFSVVNVFENSHSAKPFIYKLTGTWGNHEGSMLLWVLILTLFSAVLAAQGRAAPAKLHMLTLGVQALIITAFIAFILFTSNPFERLFPAPPDGTGLNPLLQDPGLAIHPPFLYLGYVGFSIPFSFAVAALVLGKADSVWGRLVRPWALMAWVFLTIGIALGSWWAYYELGWGGWWAWDPVENASFMPWLAGTALIHSVRVVERRDALKGWAVLLAITTFSLSLVGTFLVRSGVLTSVHAFAVDPARGVFILLILVAAIGGSLTVYAARASSLTPTGRFEPVSREGGLVLNNVFLVAACAVVFFGTFYPLFIDVLTGEKITVLAPYFNLVFPKLSFLAMAFAAVGTLLAWKRADARSILRKMIPVAIAALVAAIIVFVIADRARAIGAFSIMMVVWLAGGALTELSQRVKLFRAPFSDTLSRAKGLPGAAWGSALAHLGLALFAFGVAGISLWKSEEVVLMAEGDTANVAGYAVTLDSVERLRGPNYDAELATFSAAKGGDVFTLSGERRFYPIRQMETSEAAIRAHGTGDLYISFGENTSGRGWPVRLFYNPFVGCLWWGAGLTAFGGLVAFGDRGRKPARLKRKKPAQAGSVEAAPA</sequence>
<feature type="transmembrane region" description="Helical" evidence="10">
    <location>
        <begin position="273"/>
        <end position="292"/>
    </location>
</feature>
<organism evidence="13 14">
    <name type="scientific">Hyphococcus flavus</name>
    <dbReference type="NCBI Taxonomy" id="1866326"/>
    <lineage>
        <taxon>Bacteria</taxon>
        <taxon>Pseudomonadati</taxon>
        <taxon>Pseudomonadota</taxon>
        <taxon>Alphaproteobacteria</taxon>
        <taxon>Parvularculales</taxon>
        <taxon>Parvularculaceae</taxon>
        <taxon>Hyphococcus</taxon>
    </lineage>
</organism>
<evidence type="ECO:0000256" key="9">
    <source>
        <dbReference type="ARBA" id="ARBA00037230"/>
    </source>
</evidence>
<dbReference type="EMBL" id="CP118166">
    <property type="protein sequence ID" value="WDI31312.1"/>
    <property type="molecule type" value="Genomic_DNA"/>
</dbReference>
<keyword evidence="13" id="KW-0456">Lyase</keyword>
<dbReference type="Pfam" id="PF16327">
    <property type="entry name" value="CcmF_C"/>
    <property type="match status" value="1"/>
</dbReference>
<keyword evidence="4" id="KW-0997">Cell inner membrane</keyword>
<feature type="transmembrane region" description="Helical" evidence="10">
    <location>
        <begin position="209"/>
        <end position="229"/>
    </location>
</feature>
<keyword evidence="3" id="KW-1003">Cell membrane</keyword>
<feature type="transmembrane region" description="Helical" evidence="10">
    <location>
        <begin position="393"/>
        <end position="413"/>
    </location>
</feature>
<gene>
    <name evidence="13" type="ORF">PUV54_15285</name>
</gene>
<keyword evidence="8 10" id="KW-0472">Membrane</keyword>
<dbReference type="GO" id="GO:0016829">
    <property type="term" value="F:lyase activity"/>
    <property type="evidence" value="ECO:0007669"/>
    <property type="project" value="UniProtKB-KW"/>
</dbReference>
<dbReference type="PANTHER" id="PTHR43653:SF1">
    <property type="entry name" value="CYTOCHROME C-TYPE BIOGENESIS PROTEIN CCMF"/>
    <property type="match status" value="1"/>
</dbReference>
<feature type="transmembrane region" description="Helical" evidence="10">
    <location>
        <begin position="249"/>
        <end position="266"/>
    </location>
</feature>
<keyword evidence="6" id="KW-0201">Cytochrome c-type biogenesis</keyword>
<dbReference type="PRINTS" id="PR01411">
    <property type="entry name" value="CCMFBIOGNSIS"/>
</dbReference>
<proteinExistence type="inferred from homology"/>
<dbReference type="RefSeq" id="WP_274493176.1">
    <property type="nucleotide sequence ID" value="NZ_CP118166.1"/>
</dbReference>
<feature type="transmembrane region" description="Helical" evidence="10">
    <location>
        <begin position="489"/>
        <end position="516"/>
    </location>
</feature>
<dbReference type="GO" id="GO:0020037">
    <property type="term" value="F:heme binding"/>
    <property type="evidence" value="ECO:0007669"/>
    <property type="project" value="InterPro"/>
</dbReference>
<dbReference type="InterPro" id="IPR003567">
    <property type="entry name" value="Cyt_c_biogenesis"/>
</dbReference>
<feature type="transmembrane region" description="Helical" evidence="10">
    <location>
        <begin position="42"/>
        <end position="63"/>
    </location>
</feature>
<evidence type="ECO:0000256" key="7">
    <source>
        <dbReference type="ARBA" id="ARBA00022989"/>
    </source>
</evidence>
<evidence type="ECO:0000313" key="14">
    <source>
        <dbReference type="Proteomes" id="UP001214043"/>
    </source>
</evidence>
<evidence type="ECO:0000256" key="8">
    <source>
        <dbReference type="ARBA" id="ARBA00023136"/>
    </source>
</evidence>
<comment type="function">
    <text evidence="9">Required for the biogenesis of c-type cytochromes. Possible subunit of a heme lyase.</text>
</comment>
<protein>
    <submittedName>
        <fullName evidence="13">Heme lyase CcmF/NrfE family subunit</fullName>
    </submittedName>
</protein>
<dbReference type="NCBIfam" id="NF007691">
    <property type="entry name" value="PRK10369.1"/>
    <property type="match status" value="1"/>
</dbReference>
<dbReference type="InterPro" id="IPR003568">
    <property type="entry name" value="Cyt_c_biogenesis_CcmF"/>
</dbReference>
<evidence type="ECO:0000259" key="11">
    <source>
        <dbReference type="Pfam" id="PF01578"/>
    </source>
</evidence>
<evidence type="ECO:0000256" key="10">
    <source>
        <dbReference type="SAM" id="Phobius"/>
    </source>
</evidence>
<feature type="transmembrane region" description="Helical" evidence="10">
    <location>
        <begin position="6"/>
        <end position="30"/>
    </location>
</feature>
<dbReference type="Proteomes" id="UP001214043">
    <property type="component" value="Chromosome"/>
</dbReference>
<feature type="transmembrane region" description="Helical" evidence="10">
    <location>
        <begin position="96"/>
        <end position="112"/>
    </location>
</feature>
<feature type="domain" description="Cytochrome c assembly protein" evidence="11">
    <location>
        <begin position="89"/>
        <end position="295"/>
    </location>
</feature>
<evidence type="ECO:0000259" key="12">
    <source>
        <dbReference type="Pfam" id="PF16327"/>
    </source>
</evidence>
<feature type="transmembrane region" description="Helical" evidence="10">
    <location>
        <begin position="449"/>
        <end position="468"/>
    </location>
</feature>
<dbReference type="GO" id="GO:0017004">
    <property type="term" value="P:cytochrome complex assembly"/>
    <property type="evidence" value="ECO:0007669"/>
    <property type="project" value="UniProtKB-KW"/>
</dbReference>
<dbReference type="InterPro" id="IPR032523">
    <property type="entry name" value="CcmF_C"/>
</dbReference>
<feature type="domain" description="Cytochrome c-type biogenesis protein CcmF C-terminal" evidence="12">
    <location>
        <begin position="315"/>
        <end position="639"/>
    </location>
</feature>
<dbReference type="PANTHER" id="PTHR43653">
    <property type="entry name" value="CYTOCHROME C ASSEMBLY PROTEIN-RELATED"/>
    <property type="match status" value="1"/>
</dbReference>
<dbReference type="KEGG" id="hfl:PUV54_15285"/>
<feature type="transmembrane region" description="Helical" evidence="10">
    <location>
        <begin position="352"/>
        <end position="373"/>
    </location>
</feature>
<dbReference type="AlphaFoldDB" id="A0AAE9ZE32"/>
<evidence type="ECO:0000256" key="4">
    <source>
        <dbReference type="ARBA" id="ARBA00022519"/>
    </source>
</evidence>
<dbReference type="NCBIfam" id="TIGR00353">
    <property type="entry name" value="nrfE"/>
    <property type="match status" value="1"/>
</dbReference>
<feature type="transmembrane region" description="Helical" evidence="10">
    <location>
        <begin position="312"/>
        <end position="331"/>
    </location>
</feature>
<feature type="transmembrane region" description="Helical" evidence="10">
    <location>
        <begin position="175"/>
        <end position="197"/>
    </location>
</feature>
<dbReference type="GO" id="GO:0005886">
    <property type="term" value="C:plasma membrane"/>
    <property type="evidence" value="ECO:0007669"/>
    <property type="project" value="UniProtKB-SubCell"/>
</dbReference>
<dbReference type="PRINTS" id="PR01410">
    <property type="entry name" value="CCBIOGENESIS"/>
</dbReference>
<feature type="transmembrane region" description="Helical" evidence="10">
    <location>
        <begin position="613"/>
        <end position="637"/>
    </location>
</feature>
<comment type="subcellular location">
    <subcellularLocation>
        <location evidence="1">Cell inner membrane</location>
        <topology evidence="1">Multi-pass membrane protein</topology>
    </subcellularLocation>
</comment>
<evidence type="ECO:0000256" key="1">
    <source>
        <dbReference type="ARBA" id="ARBA00004429"/>
    </source>
</evidence>
<keyword evidence="5 10" id="KW-0812">Transmembrane</keyword>
<evidence type="ECO:0000256" key="2">
    <source>
        <dbReference type="ARBA" id="ARBA00009186"/>
    </source>
</evidence>